<feature type="domain" description="GmrSD restriction endonucleases C-terminal" evidence="1">
    <location>
        <begin position="2"/>
        <end position="111"/>
    </location>
</feature>
<gene>
    <name evidence="2" type="ORF">TPSD3_08875</name>
</gene>
<evidence type="ECO:0000313" key="2">
    <source>
        <dbReference type="EMBL" id="OUD14412.1"/>
    </source>
</evidence>
<dbReference type="AlphaFoldDB" id="A0A251XA65"/>
<dbReference type="EMBL" id="MSLT01000012">
    <property type="protein sequence ID" value="OUD14412.1"/>
    <property type="molecule type" value="Genomic_DNA"/>
</dbReference>
<name>A0A251XA65_9GAMM</name>
<dbReference type="PANTHER" id="PTHR35149">
    <property type="entry name" value="SLL5132 PROTEIN"/>
    <property type="match status" value="1"/>
</dbReference>
<reference evidence="2 3" key="1">
    <citation type="submission" date="2016-12" db="EMBL/GenBank/DDBJ databases">
        <title>Thioflexothrix psekupsii D3 genome sequencing and assembly.</title>
        <authorList>
            <person name="Fomenkov A."/>
            <person name="Vincze T."/>
            <person name="Grabovich M."/>
            <person name="Anton B.P."/>
            <person name="Dubinina G."/>
            <person name="Orlova M."/>
            <person name="Belousova E."/>
            <person name="Roberts R.J."/>
        </authorList>
    </citation>
    <scope>NUCLEOTIDE SEQUENCE [LARGE SCALE GENOMIC DNA]</scope>
    <source>
        <strain evidence="2">D3</strain>
    </source>
</reference>
<dbReference type="PANTHER" id="PTHR35149:SF2">
    <property type="entry name" value="DUF262 DOMAIN-CONTAINING PROTEIN"/>
    <property type="match status" value="1"/>
</dbReference>
<dbReference type="InterPro" id="IPR011089">
    <property type="entry name" value="GmrSD_C"/>
</dbReference>
<evidence type="ECO:0000313" key="3">
    <source>
        <dbReference type="Proteomes" id="UP000194798"/>
    </source>
</evidence>
<organism evidence="2 3">
    <name type="scientific">Thioflexithrix psekupsensis</name>
    <dbReference type="NCBI Taxonomy" id="1570016"/>
    <lineage>
        <taxon>Bacteria</taxon>
        <taxon>Pseudomonadati</taxon>
        <taxon>Pseudomonadota</taxon>
        <taxon>Gammaproteobacteria</taxon>
        <taxon>Thiotrichales</taxon>
        <taxon>Thioflexithrix</taxon>
    </lineage>
</organism>
<evidence type="ECO:0000259" key="1">
    <source>
        <dbReference type="Pfam" id="PF07510"/>
    </source>
</evidence>
<dbReference type="Proteomes" id="UP000194798">
    <property type="component" value="Unassembled WGS sequence"/>
</dbReference>
<dbReference type="Pfam" id="PF07510">
    <property type="entry name" value="GmrSD_C"/>
    <property type="match status" value="1"/>
</dbReference>
<proteinExistence type="predicted"/>
<keyword evidence="3" id="KW-1185">Reference proteome</keyword>
<protein>
    <recommendedName>
        <fullName evidence="1">GmrSD restriction endonucleases C-terminal domain-containing protein</fullName>
    </recommendedName>
</protein>
<accession>A0A251XA65</accession>
<comment type="caution">
    <text evidence="2">The sequence shown here is derived from an EMBL/GenBank/DDBJ whole genome shotgun (WGS) entry which is preliminary data.</text>
</comment>
<sequence length="233" mass="27000">MLLNSLESAFKHQEPVDFDNLSIEHILPQHIENQTWWQTHLGGEWETIHELYKHTLGNLTLTGYNSQLSNLPFPDKKEKLQESHLELNKYFKNISVWNAEEIEKRAEYLAELALKVWPYFGDRDSSHQNANNVTGKSPLSISLSGDTLSVKTWAEVLVFTLNKIAELEPEQFVQLAENYPHFLGKDSSRFRRPVLLNNGYYAEKNMPGKRIYTFCIQAVKQVGLSSEEWTLTF</sequence>